<evidence type="ECO:0000313" key="2">
    <source>
        <dbReference type="EMBL" id="NMG21061.1"/>
    </source>
</evidence>
<evidence type="ECO:0000313" key="3">
    <source>
        <dbReference type="Proteomes" id="UP000718564"/>
    </source>
</evidence>
<dbReference type="InterPro" id="IPR045794">
    <property type="entry name" value="Trypco1"/>
</dbReference>
<dbReference type="NCBIfam" id="NF041216">
    <property type="entry name" value="CU044_2847_fam"/>
    <property type="match status" value="1"/>
</dbReference>
<comment type="caution">
    <text evidence="2">The sequence shown here is derived from an EMBL/GenBank/DDBJ whole genome shotgun (WGS) entry which is preliminary data.</text>
</comment>
<name>A0ABX1PBW6_9CYAN</name>
<accession>A0ABX1PBW6</accession>
<dbReference type="Proteomes" id="UP000718564">
    <property type="component" value="Unassembled WGS sequence"/>
</dbReference>
<dbReference type="RefSeq" id="WP_169156312.1">
    <property type="nucleotide sequence ID" value="NZ_CAWPJE010000128.1"/>
</dbReference>
<organism evidence="2 3">
    <name type="scientific">Brasilonema bromeliae SPC951</name>
    <dbReference type="NCBI Taxonomy" id="385972"/>
    <lineage>
        <taxon>Bacteria</taxon>
        <taxon>Bacillati</taxon>
        <taxon>Cyanobacteriota</taxon>
        <taxon>Cyanophyceae</taxon>
        <taxon>Nostocales</taxon>
        <taxon>Scytonemataceae</taxon>
        <taxon>Brasilonema</taxon>
        <taxon>Bromeliae group (in: Brasilonema)</taxon>
    </lineage>
</organism>
<evidence type="ECO:0000259" key="1">
    <source>
        <dbReference type="Pfam" id="PF19493"/>
    </source>
</evidence>
<feature type="domain" description="Trypsin-co-occurring" evidence="1">
    <location>
        <begin position="14"/>
        <end position="108"/>
    </location>
</feature>
<sequence length="113" mass="12392">MSIITNLHDETNIHDETTILVEFAPSAGMKQVSLTSEDLAKKSSEALDKAMATIRQMAQKTMVTIDTLTNKPTEVQLEFGIKLNTEAGAIIAKTSGEASLKVKLTWERKEANE</sequence>
<proteinExistence type="predicted"/>
<keyword evidence="3" id="KW-1185">Reference proteome</keyword>
<dbReference type="Pfam" id="PF19493">
    <property type="entry name" value="Trypco1"/>
    <property type="match status" value="1"/>
</dbReference>
<dbReference type="EMBL" id="QMEB01000135">
    <property type="protein sequence ID" value="NMG21061.1"/>
    <property type="molecule type" value="Genomic_DNA"/>
</dbReference>
<reference evidence="2 3" key="1">
    <citation type="submission" date="2018-06" db="EMBL/GenBank/DDBJ databases">
        <title>Comparative genomics of Brasilonema spp. strains.</title>
        <authorList>
            <person name="Alvarenga D.O."/>
            <person name="Fiore M.F."/>
            <person name="Varani A.M."/>
        </authorList>
    </citation>
    <scope>NUCLEOTIDE SEQUENCE [LARGE SCALE GENOMIC DNA]</scope>
    <source>
        <strain evidence="2 3">SPC951</strain>
    </source>
</reference>
<gene>
    <name evidence="2" type="ORF">DP116_17025</name>
</gene>
<protein>
    <recommendedName>
        <fullName evidence="1">Trypsin-co-occurring domain-containing protein</fullName>
    </recommendedName>
</protein>